<name>A0ABX2TIZ8_9PROT</name>
<dbReference type="RefSeq" id="WP_180284854.1">
    <property type="nucleotide sequence ID" value="NZ_JABFDB010000024.1"/>
</dbReference>
<dbReference type="Gene3D" id="1.10.10.10">
    <property type="entry name" value="Winged helix-like DNA-binding domain superfamily/Winged helix DNA-binding domain"/>
    <property type="match status" value="1"/>
</dbReference>
<reference evidence="5 6" key="1">
    <citation type="submission" date="2020-05" db="EMBL/GenBank/DDBJ databases">
        <title>Azospirillum oleiclasticum sp. nov, a nitrogen-fixing and heavy crude oil-emulsifying bacterium isolated from the crude oil of Yumen Oilfield.</title>
        <authorList>
            <person name="Wu D."/>
            <person name="Cai M."/>
            <person name="Zhang X."/>
        </authorList>
    </citation>
    <scope>NUCLEOTIDE SEQUENCE [LARGE SCALE GENOMIC DNA]</scope>
    <source>
        <strain evidence="5 6">ROY-1-1-2</strain>
    </source>
</reference>
<evidence type="ECO:0000259" key="4">
    <source>
        <dbReference type="PROSITE" id="PS51063"/>
    </source>
</evidence>
<sequence>MDANIEPLLARLPILAGLPEEDRRRLAGYSVKVPFAAGDRLLGTDAPPDRVLALLDGMVAVDGPGRWDALRPHAMPFTVGDLIGIESVLEGACPDAGALALTDGAALAIAAEPFRNHLTARFDLLLGLLAATSARLRRTVHGITEIKLRSTTQRLAGYLVELAAARGRAGGVGPQRLVLPCEKHRLAERLGMQPESLSRAFARLRPQGVTTGRNEVVLIADVPALARFCRESEASLDP</sequence>
<evidence type="ECO:0000256" key="1">
    <source>
        <dbReference type="ARBA" id="ARBA00023015"/>
    </source>
</evidence>
<evidence type="ECO:0000256" key="2">
    <source>
        <dbReference type="ARBA" id="ARBA00023125"/>
    </source>
</evidence>
<accession>A0ABX2TIZ8</accession>
<dbReference type="Pfam" id="PF13545">
    <property type="entry name" value="HTH_Crp_2"/>
    <property type="match status" value="1"/>
</dbReference>
<organism evidence="5 6">
    <name type="scientific">Azospirillum oleiclasticum</name>
    <dbReference type="NCBI Taxonomy" id="2735135"/>
    <lineage>
        <taxon>Bacteria</taxon>
        <taxon>Pseudomonadati</taxon>
        <taxon>Pseudomonadota</taxon>
        <taxon>Alphaproteobacteria</taxon>
        <taxon>Rhodospirillales</taxon>
        <taxon>Azospirillaceae</taxon>
        <taxon>Azospirillum</taxon>
    </lineage>
</organism>
<evidence type="ECO:0000313" key="6">
    <source>
        <dbReference type="Proteomes" id="UP000584642"/>
    </source>
</evidence>
<feature type="domain" description="HTH crp-type" evidence="4">
    <location>
        <begin position="149"/>
        <end position="223"/>
    </location>
</feature>
<proteinExistence type="predicted"/>
<gene>
    <name evidence="5" type="ORF">HND93_25480</name>
</gene>
<dbReference type="InterPro" id="IPR000595">
    <property type="entry name" value="cNMP-bd_dom"/>
</dbReference>
<dbReference type="Gene3D" id="2.60.120.10">
    <property type="entry name" value="Jelly Rolls"/>
    <property type="match status" value="1"/>
</dbReference>
<keyword evidence="2" id="KW-0238">DNA-binding</keyword>
<comment type="caution">
    <text evidence="5">The sequence shown here is derived from an EMBL/GenBank/DDBJ whole genome shotgun (WGS) entry which is preliminary data.</text>
</comment>
<dbReference type="EMBL" id="JABFDB010000024">
    <property type="protein sequence ID" value="NYZ23073.1"/>
    <property type="molecule type" value="Genomic_DNA"/>
</dbReference>
<dbReference type="SMART" id="SM00419">
    <property type="entry name" value="HTH_CRP"/>
    <property type="match status" value="1"/>
</dbReference>
<dbReference type="PROSITE" id="PS51063">
    <property type="entry name" value="HTH_CRP_2"/>
    <property type="match status" value="1"/>
</dbReference>
<dbReference type="PANTHER" id="PTHR24567">
    <property type="entry name" value="CRP FAMILY TRANSCRIPTIONAL REGULATORY PROTEIN"/>
    <property type="match status" value="1"/>
</dbReference>
<dbReference type="InterPro" id="IPR036390">
    <property type="entry name" value="WH_DNA-bd_sf"/>
</dbReference>
<dbReference type="SUPFAM" id="SSF51206">
    <property type="entry name" value="cAMP-binding domain-like"/>
    <property type="match status" value="1"/>
</dbReference>
<dbReference type="PANTHER" id="PTHR24567:SF74">
    <property type="entry name" value="HTH-TYPE TRANSCRIPTIONAL REGULATOR ARCR"/>
    <property type="match status" value="1"/>
</dbReference>
<dbReference type="InterPro" id="IPR012318">
    <property type="entry name" value="HTH_CRP"/>
</dbReference>
<keyword evidence="6" id="KW-1185">Reference proteome</keyword>
<dbReference type="InterPro" id="IPR014710">
    <property type="entry name" value="RmlC-like_jellyroll"/>
</dbReference>
<evidence type="ECO:0000256" key="3">
    <source>
        <dbReference type="ARBA" id="ARBA00023163"/>
    </source>
</evidence>
<keyword evidence="1" id="KW-0805">Transcription regulation</keyword>
<dbReference type="Proteomes" id="UP000584642">
    <property type="component" value="Unassembled WGS sequence"/>
</dbReference>
<dbReference type="InterPro" id="IPR036388">
    <property type="entry name" value="WH-like_DNA-bd_sf"/>
</dbReference>
<evidence type="ECO:0000313" key="5">
    <source>
        <dbReference type="EMBL" id="NYZ23073.1"/>
    </source>
</evidence>
<dbReference type="InterPro" id="IPR050397">
    <property type="entry name" value="Env_Response_Regulators"/>
</dbReference>
<dbReference type="SUPFAM" id="SSF46785">
    <property type="entry name" value="Winged helix' DNA-binding domain"/>
    <property type="match status" value="1"/>
</dbReference>
<protein>
    <submittedName>
        <fullName evidence="5">Crp/Fnr family transcriptional regulator</fullName>
    </submittedName>
</protein>
<dbReference type="InterPro" id="IPR018490">
    <property type="entry name" value="cNMP-bd_dom_sf"/>
</dbReference>
<keyword evidence="3" id="KW-0804">Transcription</keyword>
<dbReference type="CDD" id="cd00038">
    <property type="entry name" value="CAP_ED"/>
    <property type="match status" value="1"/>
</dbReference>